<evidence type="ECO:0000313" key="8">
    <source>
        <dbReference type="Proteomes" id="UP000094065"/>
    </source>
</evidence>
<dbReference type="OrthoDB" id="39175at2759"/>
<keyword evidence="4" id="KW-0804">Transcription</keyword>
<dbReference type="AlphaFoldDB" id="A0A1E3HED6"/>
<dbReference type="SUPFAM" id="SSF57701">
    <property type="entry name" value="Zn2/Cys6 DNA-binding domain"/>
    <property type="match status" value="1"/>
</dbReference>
<name>A0A1E3HED6_9TREE</name>
<keyword evidence="2" id="KW-0805">Transcription regulation</keyword>
<dbReference type="Pfam" id="PF00172">
    <property type="entry name" value="Zn_clus"/>
    <property type="match status" value="1"/>
</dbReference>
<keyword evidence="3" id="KW-0238">DNA-binding</keyword>
<keyword evidence="1" id="KW-0479">Metal-binding</keyword>
<dbReference type="EMBL" id="AWGJ01000012">
    <property type="protein sequence ID" value="ODN74126.1"/>
    <property type="molecule type" value="Genomic_DNA"/>
</dbReference>
<dbReference type="Pfam" id="PF04082">
    <property type="entry name" value="Fungal_trans"/>
    <property type="match status" value="1"/>
</dbReference>
<accession>A0A1E3HED6</accession>
<proteinExistence type="predicted"/>
<dbReference type="PROSITE" id="PS00463">
    <property type="entry name" value="ZN2_CY6_FUNGAL_1"/>
    <property type="match status" value="1"/>
</dbReference>
<dbReference type="GO" id="GO:0008270">
    <property type="term" value="F:zinc ion binding"/>
    <property type="evidence" value="ECO:0007669"/>
    <property type="project" value="InterPro"/>
</dbReference>
<keyword evidence="8" id="KW-1185">Reference proteome</keyword>
<dbReference type="GeneID" id="30158890"/>
<dbReference type="PANTHER" id="PTHR31668:SF26">
    <property type="entry name" value="GLUCOSE TRANSPORT TRANSCRIPTION REGULATOR RGT1-RELATED"/>
    <property type="match status" value="1"/>
</dbReference>
<dbReference type="Gene3D" id="4.10.240.10">
    <property type="entry name" value="Zn(2)-C6 fungal-type DNA-binding domain"/>
    <property type="match status" value="1"/>
</dbReference>
<evidence type="ECO:0000259" key="6">
    <source>
        <dbReference type="PROSITE" id="PS50048"/>
    </source>
</evidence>
<dbReference type="PROSITE" id="PS50048">
    <property type="entry name" value="ZN2_CY6_FUNGAL_2"/>
    <property type="match status" value="1"/>
</dbReference>
<evidence type="ECO:0000313" key="7">
    <source>
        <dbReference type="EMBL" id="ODN74126.1"/>
    </source>
</evidence>
<dbReference type="InterPro" id="IPR036864">
    <property type="entry name" value="Zn2-C6_fun-type_DNA-bd_sf"/>
</dbReference>
<dbReference type="STRING" id="1295533.A0A1E3HED6"/>
<comment type="caution">
    <text evidence="7">The sequence shown here is derived from an EMBL/GenBank/DDBJ whole genome shotgun (WGS) entry which is preliminary data.</text>
</comment>
<dbReference type="SMART" id="SM00906">
    <property type="entry name" value="Fungal_trans"/>
    <property type="match status" value="1"/>
</dbReference>
<keyword evidence="5" id="KW-0539">Nucleus</keyword>
<dbReference type="InterPro" id="IPR001138">
    <property type="entry name" value="Zn2Cys6_DnaBD"/>
</dbReference>
<evidence type="ECO:0000256" key="5">
    <source>
        <dbReference type="ARBA" id="ARBA00023242"/>
    </source>
</evidence>
<dbReference type="RefSeq" id="XP_018989988.1">
    <property type="nucleotide sequence ID" value="XM_019142345.1"/>
</dbReference>
<evidence type="ECO:0000256" key="1">
    <source>
        <dbReference type="ARBA" id="ARBA00022723"/>
    </source>
</evidence>
<sequence>MPQSPPPKRRKTLRACDSCRESRIRCEYQGQQECKHCKDYGIQCLRVAPAPVDKRKKIAREGLPEEEEESQGLEPTYLGPSSLTQLIHSSLISTPGEERGLDGLGSKYDCHWDSLGSGKGSGLLLGREDGREVQKRGQTSLQVLGRLADEVVSLEVLNSLYYQSLPTFISMFPVISASESALTKSKEPPGGWLDRYSGWDPNSSPPTSIPRIIRLLHCSLSSLSRLTPTSIRHALLSALHKHLRDGESERLVSQSTIASSQVLVLMGMNHDLHGYEESRAASAMWQRTGTAIRMATELAVHRKSTEKVIPIAQIHRRARLWGGCVITDKWTALRFGQVQNINLEDCDCPLPFQWPDHYHDEAHAEGPACFAPLYHLTKLSIILGQVLRITSSPQGLARTTDRAILQSLTDLDTWTKDLPTSWAVSERTRLPQAGDFFNLMYCAVEFTLLRPFLFPTRPIPAHITYRPSSLLLLNLIDRSETALDWLSTAEGELYLDVWGITVYPLVTCILINLYAYNHPSPSPPATISNSQARALHYLKKGHHIVQLWVQAHAEGWPEDQTSWRRKVGDMVDVVMDSVGAHEAGGGRDRGDRSVDGFWEGIFQGRL</sequence>
<dbReference type="GO" id="GO:0000981">
    <property type="term" value="F:DNA-binding transcription factor activity, RNA polymerase II-specific"/>
    <property type="evidence" value="ECO:0007669"/>
    <property type="project" value="InterPro"/>
</dbReference>
<dbReference type="PANTHER" id="PTHR31668">
    <property type="entry name" value="GLUCOSE TRANSPORT TRANSCRIPTION REGULATOR RGT1-RELATED-RELATED"/>
    <property type="match status" value="1"/>
</dbReference>
<feature type="domain" description="Zn(2)-C6 fungal-type" evidence="6">
    <location>
        <begin position="15"/>
        <end position="44"/>
    </location>
</feature>
<dbReference type="InterPro" id="IPR050797">
    <property type="entry name" value="Carb_Metab_Trans_Reg"/>
</dbReference>
<dbReference type="GO" id="GO:0003677">
    <property type="term" value="F:DNA binding"/>
    <property type="evidence" value="ECO:0007669"/>
    <property type="project" value="UniProtKB-KW"/>
</dbReference>
<gene>
    <name evidence="7" type="ORF">L202_07581</name>
</gene>
<evidence type="ECO:0000256" key="4">
    <source>
        <dbReference type="ARBA" id="ARBA00023163"/>
    </source>
</evidence>
<dbReference type="CDD" id="cd00067">
    <property type="entry name" value="GAL4"/>
    <property type="match status" value="1"/>
</dbReference>
<protein>
    <recommendedName>
        <fullName evidence="6">Zn(2)-C6 fungal-type domain-containing protein</fullName>
    </recommendedName>
</protein>
<dbReference type="GO" id="GO:0006351">
    <property type="term" value="P:DNA-templated transcription"/>
    <property type="evidence" value="ECO:0007669"/>
    <property type="project" value="InterPro"/>
</dbReference>
<evidence type="ECO:0000256" key="2">
    <source>
        <dbReference type="ARBA" id="ARBA00023015"/>
    </source>
</evidence>
<organism evidence="7 8">
    <name type="scientific">Cryptococcus amylolentus CBS 6039</name>
    <dbReference type="NCBI Taxonomy" id="1295533"/>
    <lineage>
        <taxon>Eukaryota</taxon>
        <taxon>Fungi</taxon>
        <taxon>Dikarya</taxon>
        <taxon>Basidiomycota</taxon>
        <taxon>Agaricomycotina</taxon>
        <taxon>Tremellomycetes</taxon>
        <taxon>Tremellales</taxon>
        <taxon>Cryptococcaceae</taxon>
        <taxon>Cryptococcus</taxon>
    </lineage>
</organism>
<dbReference type="InterPro" id="IPR007219">
    <property type="entry name" value="XnlR_reg_dom"/>
</dbReference>
<reference evidence="7 8" key="1">
    <citation type="submission" date="2016-06" db="EMBL/GenBank/DDBJ databases">
        <title>Evolution of pathogenesis and genome organization in the Tremellales.</title>
        <authorList>
            <person name="Cuomo C."/>
            <person name="Litvintseva A."/>
            <person name="Heitman J."/>
            <person name="Chen Y."/>
            <person name="Sun S."/>
            <person name="Springer D."/>
            <person name="Dromer F."/>
            <person name="Young S."/>
            <person name="Zeng Q."/>
            <person name="Chapman S."/>
            <person name="Gujja S."/>
            <person name="Saif S."/>
            <person name="Birren B."/>
        </authorList>
    </citation>
    <scope>NUCLEOTIDE SEQUENCE [LARGE SCALE GENOMIC DNA]</scope>
    <source>
        <strain evidence="7 8">CBS 6039</strain>
    </source>
</reference>
<dbReference type="CDD" id="cd12148">
    <property type="entry name" value="fungal_TF_MHR"/>
    <property type="match status" value="1"/>
</dbReference>
<evidence type="ECO:0000256" key="3">
    <source>
        <dbReference type="ARBA" id="ARBA00023125"/>
    </source>
</evidence>
<dbReference type="Proteomes" id="UP000094065">
    <property type="component" value="Unassembled WGS sequence"/>
</dbReference>